<evidence type="ECO:0000256" key="1">
    <source>
        <dbReference type="ARBA" id="ARBA00010203"/>
    </source>
</evidence>
<evidence type="ECO:0000256" key="7">
    <source>
        <dbReference type="ARBA" id="ARBA00049120"/>
    </source>
</evidence>
<feature type="coiled-coil region" evidence="9">
    <location>
        <begin position="222"/>
        <end position="249"/>
    </location>
</feature>
<dbReference type="GO" id="GO:0009307">
    <property type="term" value="P:DNA restriction-modification system"/>
    <property type="evidence" value="ECO:0007669"/>
    <property type="project" value="UniProtKB-KW"/>
</dbReference>
<reference evidence="11 12" key="1">
    <citation type="submission" date="2016-07" db="EMBL/GenBank/DDBJ databases">
        <title>Detection of Helicobacter winghamensis from caecal content of red fox (Vulpes vulpes).</title>
        <authorList>
            <person name="Zanoni R.G."/>
            <person name="Florio D."/>
            <person name="Caffara M."/>
            <person name="Renzi M."/>
            <person name="Parisi A."/>
            <person name="Pasquali F."/>
            <person name="Manfreda G."/>
        </authorList>
    </citation>
    <scope>NUCLEOTIDE SEQUENCE [LARGE SCALE GENOMIC DNA]</scope>
    <source>
        <strain evidence="11 12">295_13</strain>
    </source>
</reference>
<dbReference type="AlphaFoldDB" id="A0A2N3PJ13"/>
<keyword evidence="9" id="KW-0175">Coiled coil</keyword>
<evidence type="ECO:0000256" key="5">
    <source>
        <dbReference type="ARBA" id="ARBA00022747"/>
    </source>
</evidence>
<evidence type="ECO:0000256" key="4">
    <source>
        <dbReference type="ARBA" id="ARBA00022691"/>
    </source>
</evidence>
<evidence type="ECO:0000256" key="2">
    <source>
        <dbReference type="ARBA" id="ARBA00022603"/>
    </source>
</evidence>
<evidence type="ECO:0000313" key="12">
    <source>
        <dbReference type="Proteomes" id="UP000233350"/>
    </source>
</evidence>
<dbReference type="GO" id="GO:0003677">
    <property type="term" value="F:DNA binding"/>
    <property type="evidence" value="ECO:0007669"/>
    <property type="project" value="UniProtKB-KW"/>
</dbReference>
<keyword evidence="12" id="KW-1185">Reference proteome</keyword>
<sequence length="277" mass="32298">MLVCGDALKELQKLQSNSVDIGVTSPPYNKQENKKGWLVKNVIYDATSDKLDEEYYQKSQIAVLDEVYRVTKEGGSFFYNHKIRWEKGRLIHPLEWIVKTQWNLRQEIIWDRGIAANIRGWRFWQVEERIYWLQKPKGKNLIGEELQSRHALLSSIWRIRPESNNAHPAPFPLALPLRCIFSILNEKSGVVLDPYCGSGTSGIAAKILNCEFIGIDNSQNYLEFAKHRIANYRDYIQEAQNELQLHKVRESFKEKKQKGKTKNRFLPTTSLFNTDIN</sequence>
<dbReference type="GO" id="GO:0008170">
    <property type="term" value="F:N-methyltransferase activity"/>
    <property type="evidence" value="ECO:0007669"/>
    <property type="project" value="InterPro"/>
</dbReference>
<evidence type="ECO:0000313" key="11">
    <source>
        <dbReference type="EMBL" id="PKT81034.1"/>
    </source>
</evidence>
<evidence type="ECO:0000256" key="8">
    <source>
        <dbReference type="RuleBase" id="RU362026"/>
    </source>
</evidence>
<dbReference type="InterPro" id="IPR001091">
    <property type="entry name" value="RM_Methyltransferase"/>
</dbReference>
<protein>
    <recommendedName>
        <fullName evidence="8">Methyltransferase</fullName>
        <ecNumber evidence="8">2.1.1.-</ecNumber>
    </recommendedName>
</protein>
<keyword evidence="5" id="KW-0680">Restriction system</keyword>
<proteinExistence type="inferred from homology"/>
<organism evidence="11 12">
    <name type="scientific">Helicobacter winghamensis</name>
    <dbReference type="NCBI Taxonomy" id="157268"/>
    <lineage>
        <taxon>Bacteria</taxon>
        <taxon>Pseudomonadati</taxon>
        <taxon>Campylobacterota</taxon>
        <taxon>Epsilonproteobacteria</taxon>
        <taxon>Campylobacterales</taxon>
        <taxon>Helicobacteraceae</taxon>
        <taxon>Helicobacter</taxon>
    </lineage>
</organism>
<dbReference type="EMBL" id="MBPK01000032">
    <property type="protein sequence ID" value="PKT81034.1"/>
    <property type="molecule type" value="Genomic_DNA"/>
</dbReference>
<dbReference type="SUPFAM" id="SSF53335">
    <property type="entry name" value="S-adenosyl-L-methionine-dependent methyltransferases"/>
    <property type="match status" value="1"/>
</dbReference>
<dbReference type="PROSITE" id="PS00093">
    <property type="entry name" value="N4_MTASE"/>
    <property type="match status" value="1"/>
</dbReference>
<name>A0A2N3PJ13_9HELI</name>
<dbReference type="EC" id="2.1.1.-" evidence="8"/>
<comment type="catalytic activity">
    <reaction evidence="7">
        <text>a 2'-deoxycytidine in DNA + S-adenosyl-L-methionine = an N(4)-methyl-2'-deoxycytidine in DNA + S-adenosyl-L-homocysteine + H(+)</text>
        <dbReference type="Rhea" id="RHEA:16857"/>
        <dbReference type="Rhea" id="RHEA-COMP:11369"/>
        <dbReference type="Rhea" id="RHEA-COMP:13674"/>
        <dbReference type="ChEBI" id="CHEBI:15378"/>
        <dbReference type="ChEBI" id="CHEBI:57856"/>
        <dbReference type="ChEBI" id="CHEBI:59789"/>
        <dbReference type="ChEBI" id="CHEBI:85452"/>
        <dbReference type="ChEBI" id="CHEBI:137933"/>
        <dbReference type="EC" id="2.1.1.113"/>
    </reaction>
</comment>
<keyword evidence="2 11" id="KW-0489">Methyltransferase</keyword>
<dbReference type="GeneID" id="97289410"/>
<dbReference type="GO" id="GO:0015667">
    <property type="term" value="F:site-specific DNA-methyltransferase (cytosine-N4-specific) activity"/>
    <property type="evidence" value="ECO:0007669"/>
    <property type="project" value="UniProtKB-EC"/>
</dbReference>
<evidence type="ECO:0000256" key="9">
    <source>
        <dbReference type="SAM" id="Coils"/>
    </source>
</evidence>
<keyword evidence="4" id="KW-0949">S-adenosyl-L-methionine</keyword>
<dbReference type="InterPro" id="IPR017985">
    <property type="entry name" value="MeTrfase_CN4_CS"/>
</dbReference>
<comment type="similarity">
    <text evidence="1">Belongs to the N(4)/N(6)-methyltransferase family. N(4) subfamily.</text>
</comment>
<gene>
    <name evidence="11" type="ORF">BCM31_04415</name>
</gene>
<dbReference type="GO" id="GO:0032259">
    <property type="term" value="P:methylation"/>
    <property type="evidence" value="ECO:0007669"/>
    <property type="project" value="UniProtKB-KW"/>
</dbReference>
<dbReference type="RefSeq" id="WP_040498259.1">
    <property type="nucleotide sequence ID" value="NZ_CABKOI010000021.1"/>
</dbReference>
<dbReference type="Proteomes" id="UP000233350">
    <property type="component" value="Unassembled WGS sequence"/>
</dbReference>
<feature type="domain" description="DNA methylase N-4/N-6" evidence="10">
    <location>
        <begin position="19"/>
        <end position="226"/>
    </location>
</feature>
<evidence type="ECO:0000256" key="6">
    <source>
        <dbReference type="ARBA" id="ARBA00023125"/>
    </source>
</evidence>
<dbReference type="InterPro" id="IPR002941">
    <property type="entry name" value="DNA_methylase_N4/N6"/>
</dbReference>
<dbReference type="CDD" id="cd02440">
    <property type="entry name" value="AdoMet_MTases"/>
    <property type="match status" value="1"/>
</dbReference>
<keyword evidence="6" id="KW-0238">DNA-binding</keyword>
<evidence type="ECO:0000256" key="3">
    <source>
        <dbReference type="ARBA" id="ARBA00022679"/>
    </source>
</evidence>
<dbReference type="STRING" id="556267.HWAG_00284"/>
<dbReference type="OrthoDB" id="9800801at2"/>
<dbReference type="Pfam" id="PF01555">
    <property type="entry name" value="N6_N4_Mtase"/>
    <property type="match status" value="1"/>
</dbReference>
<dbReference type="PRINTS" id="PR00508">
    <property type="entry name" value="S21N4MTFRASE"/>
</dbReference>
<accession>A0A2N3PJ13</accession>
<keyword evidence="3" id="KW-0808">Transferase</keyword>
<dbReference type="InterPro" id="IPR029063">
    <property type="entry name" value="SAM-dependent_MTases_sf"/>
</dbReference>
<comment type="caution">
    <text evidence="11">The sequence shown here is derived from an EMBL/GenBank/DDBJ whole genome shotgun (WGS) entry which is preliminary data.</text>
</comment>
<dbReference type="Gene3D" id="3.40.50.150">
    <property type="entry name" value="Vaccinia Virus protein VP39"/>
    <property type="match status" value="1"/>
</dbReference>
<evidence type="ECO:0000259" key="10">
    <source>
        <dbReference type="Pfam" id="PF01555"/>
    </source>
</evidence>